<evidence type="ECO:0000256" key="1">
    <source>
        <dbReference type="SAM" id="MobiDB-lite"/>
    </source>
</evidence>
<accession>A0A7Z1MW43</accession>
<evidence type="ECO:0000313" key="3">
    <source>
        <dbReference type="Proteomes" id="UP000238153"/>
    </source>
</evidence>
<feature type="region of interest" description="Disordered" evidence="1">
    <location>
        <begin position="1"/>
        <end position="102"/>
    </location>
</feature>
<feature type="compositionally biased region" description="Polar residues" evidence="1">
    <location>
        <begin position="13"/>
        <end position="28"/>
    </location>
</feature>
<protein>
    <submittedName>
        <fullName evidence="2">Uncharacterized protein</fullName>
    </submittedName>
</protein>
<proteinExistence type="predicted"/>
<organism evidence="2 3">
    <name type="scientific">Staphylococcus haemolyticus</name>
    <dbReference type="NCBI Taxonomy" id="1283"/>
    <lineage>
        <taxon>Bacteria</taxon>
        <taxon>Bacillati</taxon>
        <taxon>Bacillota</taxon>
        <taxon>Bacilli</taxon>
        <taxon>Bacillales</taxon>
        <taxon>Staphylococcaceae</taxon>
        <taxon>Staphylococcus</taxon>
    </lineage>
</organism>
<gene>
    <name evidence="2" type="ORF">CV019_16585</name>
</gene>
<evidence type="ECO:0000313" key="2">
    <source>
        <dbReference type="EMBL" id="PPJ66951.1"/>
    </source>
</evidence>
<sequence length="102" mass="10983">MRGRTTHDDLGQPPSSTYAPLGATSTCARRSRTPRLRACRHSPVREPSHAARSIDQVPTVPDHRPGPTAMAIPHDHAGPALAVDRPARRQPGANRSDGRGKE</sequence>
<comment type="caution">
    <text evidence="2">The sequence shown here is derived from an EMBL/GenBank/DDBJ whole genome shotgun (WGS) entry which is preliminary data.</text>
</comment>
<dbReference type="AlphaFoldDB" id="A0A7Z1MW43"/>
<name>A0A7Z1MW43_STAHA</name>
<dbReference type="EMBL" id="PGWX01000835">
    <property type="protein sequence ID" value="PPJ66951.1"/>
    <property type="molecule type" value="Genomic_DNA"/>
</dbReference>
<feature type="compositionally biased region" description="Basic residues" evidence="1">
    <location>
        <begin position="29"/>
        <end position="42"/>
    </location>
</feature>
<reference evidence="2 3" key="1">
    <citation type="submission" date="2017-11" db="EMBL/GenBank/DDBJ databases">
        <authorList>
            <person name="Founou R.C."/>
            <person name="Founou L."/>
            <person name="Allam M."/>
            <person name="Ismail A."/>
            <person name="Essack S.Y."/>
        </authorList>
    </citation>
    <scope>NUCLEOTIDE SEQUENCE [LARGE SCALE GENOMIC DNA]</scope>
    <source>
        <strain evidence="2 3">G811N2B1</strain>
    </source>
</reference>
<feature type="non-terminal residue" evidence="2">
    <location>
        <position position="102"/>
    </location>
</feature>
<dbReference type="Proteomes" id="UP000238153">
    <property type="component" value="Unassembled WGS sequence"/>
</dbReference>
<feature type="compositionally biased region" description="Basic and acidic residues" evidence="1">
    <location>
        <begin position="1"/>
        <end position="10"/>
    </location>
</feature>